<sequence length="64" mass="7278">MKWGSYGIARGRGGARRSVETCRFSRYLRGETGGVLGWSQVYNGLELVRNYLLSTSEIFAFKLR</sequence>
<dbReference type="Proteomes" id="UP000588098">
    <property type="component" value="Unassembled WGS sequence"/>
</dbReference>
<proteinExistence type="predicted"/>
<keyword evidence="2" id="KW-1185">Reference proteome</keyword>
<evidence type="ECO:0000313" key="1">
    <source>
        <dbReference type="EMBL" id="MBB5933669.1"/>
    </source>
</evidence>
<name>A0A7W9Q5C6_9ACTN</name>
<dbReference type="EMBL" id="JACHJL010000001">
    <property type="protein sequence ID" value="MBB5933669.1"/>
    <property type="molecule type" value="Genomic_DNA"/>
</dbReference>
<evidence type="ECO:0000313" key="2">
    <source>
        <dbReference type="Proteomes" id="UP000588098"/>
    </source>
</evidence>
<accession>A0A7W9Q5C6</accession>
<dbReference type="AlphaFoldDB" id="A0A7W9Q5C6"/>
<gene>
    <name evidence="1" type="ORF">FHS42_000687</name>
</gene>
<protein>
    <submittedName>
        <fullName evidence="1">Uncharacterized protein</fullName>
    </submittedName>
</protein>
<comment type="caution">
    <text evidence="1">The sequence shown here is derived from an EMBL/GenBank/DDBJ whole genome shotgun (WGS) entry which is preliminary data.</text>
</comment>
<reference evidence="1 2" key="1">
    <citation type="submission" date="2020-08" db="EMBL/GenBank/DDBJ databases">
        <title>Genomic Encyclopedia of Type Strains, Phase III (KMG-III): the genomes of soil and plant-associated and newly described type strains.</title>
        <authorList>
            <person name="Whitman W."/>
        </authorList>
    </citation>
    <scope>NUCLEOTIDE SEQUENCE [LARGE SCALE GENOMIC DNA]</scope>
    <source>
        <strain evidence="1 2">CECT 8305</strain>
    </source>
</reference>
<organism evidence="1 2">
    <name type="scientific">Streptomyces zagrosensis</name>
    <dbReference type="NCBI Taxonomy" id="1042984"/>
    <lineage>
        <taxon>Bacteria</taxon>
        <taxon>Bacillati</taxon>
        <taxon>Actinomycetota</taxon>
        <taxon>Actinomycetes</taxon>
        <taxon>Kitasatosporales</taxon>
        <taxon>Streptomycetaceae</taxon>
        <taxon>Streptomyces</taxon>
    </lineage>
</organism>